<evidence type="ECO:0000313" key="3">
    <source>
        <dbReference type="EMBL" id="ADH85577.1"/>
    </source>
</evidence>
<keyword evidence="4" id="KW-1185">Reference proteome</keyword>
<name>D6Z202_DESAT</name>
<dbReference type="Pfam" id="PF10442">
    <property type="entry name" value="FIST_C"/>
    <property type="match status" value="1"/>
</dbReference>
<protein>
    <recommendedName>
        <fullName evidence="5">FIST C domain protein</fullName>
    </recommendedName>
</protein>
<feature type="domain" description="FIST" evidence="1">
    <location>
        <begin position="31"/>
        <end position="228"/>
    </location>
</feature>
<evidence type="ECO:0000259" key="2">
    <source>
        <dbReference type="SMART" id="SM01204"/>
    </source>
</evidence>
<dbReference type="SMART" id="SM01204">
    <property type="entry name" value="FIST_C"/>
    <property type="match status" value="1"/>
</dbReference>
<dbReference type="Proteomes" id="UP000001508">
    <property type="component" value="Chromosome"/>
</dbReference>
<dbReference type="InterPro" id="IPR019494">
    <property type="entry name" value="FIST_C"/>
</dbReference>
<dbReference type="KEGG" id="dak:DaAHT2_0873"/>
<dbReference type="STRING" id="589865.DaAHT2_0873"/>
<accession>D6Z202</accession>
<dbReference type="RefSeq" id="WP_013163107.1">
    <property type="nucleotide sequence ID" value="NC_014216.1"/>
</dbReference>
<dbReference type="AlphaFoldDB" id="D6Z202"/>
<dbReference type="OrthoDB" id="179842at2"/>
<dbReference type="EMBL" id="CP001940">
    <property type="protein sequence ID" value="ADH85577.1"/>
    <property type="molecule type" value="Genomic_DNA"/>
</dbReference>
<feature type="domain" description="FIST C-domain" evidence="2">
    <location>
        <begin position="229"/>
        <end position="378"/>
    </location>
</feature>
<dbReference type="eggNOG" id="COG3287">
    <property type="taxonomic scope" value="Bacteria"/>
</dbReference>
<dbReference type="InParanoid" id="D6Z202"/>
<dbReference type="PANTHER" id="PTHR40252">
    <property type="entry name" value="BLR0328 PROTEIN"/>
    <property type="match status" value="1"/>
</dbReference>
<organism evidence="3 4">
    <name type="scientific">Desulfurivibrio alkaliphilus (strain DSM 19089 / UNIQEM U267 / AHT2)</name>
    <dbReference type="NCBI Taxonomy" id="589865"/>
    <lineage>
        <taxon>Bacteria</taxon>
        <taxon>Pseudomonadati</taxon>
        <taxon>Thermodesulfobacteriota</taxon>
        <taxon>Desulfobulbia</taxon>
        <taxon>Desulfobulbales</taxon>
        <taxon>Desulfobulbaceae</taxon>
        <taxon>Desulfurivibrio</taxon>
    </lineage>
</organism>
<dbReference type="PANTHER" id="PTHR40252:SF2">
    <property type="entry name" value="BLR0328 PROTEIN"/>
    <property type="match status" value="1"/>
</dbReference>
<dbReference type="SMART" id="SM00897">
    <property type="entry name" value="FIST"/>
    <property type="match status" value="1"/>
</dbReference>
<dbReference type="InterPro" id="IPR013702">
    <property type="entry name" value="FIST_domain_N"/>
</dbReference>
<sequence>MKIATSHSCQPDTLSAVQESCRQLRHRLAQDPDILFVHWSVLYPGEELRKLLADQFPDCRIHGASSCLGGMTEEGVFSQDGRGMVLMGLADPQGAYGVAGGKLGANTRESAADIVLEAINNAGRPGEMPDLVRISSAPGYEDDIITGIETVLGPETPIIGGSAADNQVRGEWELITHRQHLRQGLVITVFYPSTTLSFAFHNGYSPTQAKGRITKGAGRVIEQIDHQPAALVYNDWTGGIISSALENQGSVLADTTLYPLGRVVGEIGGVPYFTLAHPDRVTAGQGLSLFADIKEGDEIILMRGTVETLISRAGRVAQAALQANRLTPEEISGAMVIYCAGCMLTVKDRIDEVSQSLNSALGGKPFLGAFTFGEQGCFPSGENRHANLMISAIVFGPTR</sequence>
<evidence type="ECO:0008006" key="5">
    <source>
        <dbReference type="Google" id="ProtNLM"/>
    </source>
</evidence>
<gene>
    <name evidence="3" type="ordered locus">DaAHT2_0873</name>
</gene>
<evidence type="ECO:0000259" key="1">
    <source>
        <dbReference type="SMART" id="SM00897"/>
    </source>
</evidence>
<proteinExistence type="predicted"/>
<evidence type="ECO:0000313" key="4">
    <source>
        <dbReference type="Proteomes" id="UP000001508"/>
    </source>
</evidence>
<dbReference type="Pfam" id="PF08495">
    <property type="entry name" value="FIST"/>
    <property type="match status" value="1"/>
</dbReference>
<dbReference type="HOGENOM" id="CLU_052774_1_0_7"/>
<reference evidence="4" key="1">
    <citation type="submission" date="2010-02" db="EMBL/GenBank/DDBJ databases">
        <title>Complete sequence of Desulfurivibrio alkaliphilus AHT2.</title>
        <authorList>
            <consortium name="US DOE Joint Genome Institute"/>
            <person name="Pitluck S."/>
            <person name="Chertkov O."/>
            <person name="Detter J.C."/>
            <person name="Han C."/>
            <person name="Tapia R."/>
            <person name="Larimer F."/>
            <person name="Land M."/>
            <person name="Hauser L."/>
            <person name="Kyrpides N."/>
            <person name="Mikhailova N."/>
            <person name="Sorokin D.Y."/>
            <person name="Muyzer G."/>
            <person name="Woyke T."/>
        </authorList>
    </citation>
    <scope>NUCLEOTIDE SEQUENCE [LARGE SCALE GENOMIC DNA]</scope>
    <source>
        <strain evidence="4">DSM 19089 / UNIQEM U267 / AHT2</strain>
    </source>
</reference>